<sequence length="260" mass="27246">MEGIKGSHYLHAVEELKAAKASTLAAKPWDQQRKSLHDQLEVAKKKLLSAQQNCDKTCEAVVTLANDYTNQCKLVADLSAETQQLETQHKMAVEQALKEHVSTSAKQAVIQLSAKLRDEWQAAQATQASSQQAQTASQVAAESQTGAEVGAAVPIAADADPRAPSLATATPSGDVSPELAASLDVEAEAMQLDHDEADKRSQGMKRVGEAIDQVLNINGQNSALTPQQQMANAALKSSAKALCLANKGKGGKGANGAPCG</sequence>
<comment type="caution">
    <text evidence="2">The sequence shown here is derived from an EMBL/GenBank/DDBJ whole genome shotgun (WGS) entry which is preliminary data.</text>
</comment>
<protein>
    <submittedName>
        <fullName evidence="2">Uncharacterized protein</fullName>
    </submittedName>
</protein>
<feature type="coiled-coil region" evidence="1">
    <location>
        <begin position="33"/>
        <end position="95"/>
    </location>
</feature>
<dbReference type="Proteomes" id="UP001189429">
    <property type="component" value="Unassembled WGS sequence"/>
</dbReference>
<dbReference type="EMBL" id="CAUYUJ010007914">
    <property type="protein sequence ID" value="CAK0822346.1"/>
    <property type="molecule type" value="Genomic_DNA"/>
</dbReference>
<evidence type="ECO:0000313" key="3">
    <source>
        <dbReference type="Proteomes" id="UP001189429"/>
    </source>
</evidence>
<evidence type="ECO:0000313" key="2">
    <source>
        <dbReference type="EMBL" id="CAK0822346.1"/>
    </source>
</evidence>
<gene>
    <name evidence="2" type="ORF">PCOR1329_LOCUS23401</name>
</gene>
<name>A0ABN9RV72_9DINO</name>
<organism evidence="2 3">
    <name type="scientific">Prorocentrum cordatum</name>
    <dbReference type="NCBI Taxonomy" id="2364126"/>
    <lineage>
        <taxon>Eukaryota</taxon>
        <taxon>Sar</taxon>
        <taxon>Alveolata</taxon>
        <taxon>Dinophyceae</taxon>
        <taxon>Prorocentrales</taxon>
        <taxon>Prorocentraceae</taxon>
        <taxon>Prorocentrum</taxon>
    </lineage>
</organism>
<accession>A0ABN9RV72</accession>
<evidence type="ECO:0000256" key="1">
    <source>
        <dbReference type="SAM" id="Coils"/>
    </source>
</evidence>
<keyword evidence="1" id="KW-0175">Coiled coil</keyword>
<proteinExistence type="predicted"/>
<keyword evidence="3" id="KW-1185">Reference proteome</keyword>
<reference evidence="2" key="1">
    <citation type="submission" date="2023-10" db="EMBL/GenBank/DDBJ databases">
        <authorList>
            <person name="Chen Y."/>
            <person name="Shah S."/>
            <person name="Dougan E. K."/>
            <person name="Thang M."/>
            <person name="Chan C."/>
        </authorList>
    </citation>
    <scope>NUCLEOTIDE SEQUENCE [LARGE SCALE GENOMIC DNA]</scope>
</reference>